<feature type="chain" id="PRO_5045742209" evidence="2">
    <location>
        <begin position="28"/>
        <end position="211"/>
    </location>
</feature>
<proteinExistence type="predicted"/>
<accession>A0ABZ2M5H7</accession>
<reference evidence="4 5" key="1">
    <citation type="submission" date="2021-12" db="EMBL/GenBank/DDBJ databases">
        <title>Discovery of the Pendulisporaceae a myxobacterial family with distinct sporulation behavior and unique specialized metabolism.</title>
        <authorList>
            <person name="Garcia R."/>
            <person name="Popoff A."/>
            <person name="Bader C.D."/>
            <person name="Loehr J."/>
            <person name="Walesch S."/>
            <person name="Walt C."/>
            <person name="Boldt J."/>
            <person name="Bunk B."/>
            <person name="Haeckl F.J.F.P.J."/>
            <person name="Gunesch A.P."/>
            <person name="Birkelbach J."/>
            <person name="Nuebel U."/>
            <person name="Pietschmann T."/>
            <person name="Bach T."/>
            <person name="Mueller R."/>
        </authorList>
    </citation>
    <scope>NUCLEOTIDE SEQUENCE [LARGE SCALE GENOMIC DNA]</scope>
    <source>
        <strain evidence="4 5">MSr11954</strain>
    </source>
</reference>
<keyword evidence="4" id="KW-0560">Oxidoreductase</keyword>
<dbReference type="InterPro" id="IPR004302">
    <property type="entry name" value="Cellulose/chitin-bd_N"/>
</dbReference>
<evidence type="ECO:0000259" key="3">
    <source>
        <dbReference type="Pfam" id="PF03067"/>
    </source>
</evidence>
<organism evidence="4 5">
    <name type="scientific">Pendulispora albinea</name>
    <dbReference type="NCBI Taxonomy" id="2741071"/>
    <lineage>
        <taxon>Bacteria</taxon>
        <taxon>Pseudomonadati</taxon>
        <taxon>Myxococcota</taxon>
        <taxon>Myxococcia</taxon>
        <taxon>Myxococcales</taxon>
        <taxon>Sorangiineae</taxon>
        <taxon>Pendulisporaceae</taxon>
        <taxon>Pendulispora</taxon>
    </lineage>
</organism>
<protein>
    <submittedName>
        <fullName evidence="4">Lytic polysaccharide monooxygenase</fullName>
    </submittedName>
</protein>
<feature type="domain" description="Chitin-binding type-4" evidence="3">
    <location>
        <begin position="33"/>
        <end position="209"/>
    </location>
</feature>
<feature type="signal peptide" evidence="2">
    <location>
        <begin position="1"/>
        <end position="27"/>
    </location>
</feature>
<evidence type="ECO:0000256" key="1">
    <source>
        <dbReference type="ARBA" id="ARBA00022729"/>
    </source>
</evidence>
<dbReference type="RefSeq" id="WP_394827650.1">
    <property type="nucleotide sequence ID" value="NZ_CP089984.1"/>
</dbReference>
<dbReference type="InterPro" id="IPR051024">
    <property type="entry name" value="GlcNAc_Chitin_IntDeg"/>
</dbReference>
<dbReference type="Proteomes" id="UP001370348">
    <property type="component" value="Chromosome"/>
</dbReference>
<evidence type="ECO:0000256" key="2">
    <source>
        <dbReference type="SAM" id="SignalP"/>
    </source>
</evidence>
<gene>
    <name evidence="4" type="ORF">LZC94_12200</name>
</gene>
<sequence>MKNTTATFLKFVLLAGAPVLLSSVSVATDVHAHGAFEFPLSRTYGCRLENPESPKSEACKAAVALAGTQALYDWNEVNIGNAAGRHRQIIPDGKLCSAGRDKYKGFDQARADWPATKLTSGASTTLRYKATAAHRGGFELYVTRNGYSPTQPLKWSDLEKFHTVSNPPIVSGSYQMPVTLPAGKSGRHLIYAVWQRTDSEEAFYSCADVDF</sequence>
<keyword evidence="4" id="KW-0503">Monooxygenase</keyword>
<evidence type="ECO:0000313" key="5">
    <source>
        <dbReference type="Proteomes" id="UP001370348"/>
    </source>
</evidence>
<dbReference type="GO" id="GO:0004497">
    <property type="term" value="F:monooxygenase activity"/>
    <property type="evidence" value="ECO:0007669"/>
    <property type="project" value="UniProtKB-KW"/>
</dbReference>
<dbReference type="PANTHER" id="PTHR34823">
    <property type="entry name" value="GLCNAC-BINDING PROTEIN A"/>
    <property type="match status" value="1"/>
</dbReference>
<dbReference type="CDD" id="cd21177">
    <property type="entry name" value="LPMO_AA10"/>
    <property type="match status" value="1"/>
</dbReference>
<dbReference type="SUPFAM" id="SSF81296">
    <property type="entry name" value="E set domains"/>
    <property type="match status" value="1"/>
</dbReference>
<dbReference type="Pfam" id="PF03067">
    <property type="entry name" value="LPMO_10"/>
    <property type="match status" value="1"/>
</dbReference>
<name>A0ABZ2M5H7_9BACT</name>
<dbReference type="EMBL" id="CP089984">
    <property type="protein sequence ID" value="WXB18010.1"/>
    <property type="molecule type" value="Genomic_DNA"/>
</dbReference>
<keyword evidence="5" id="KW-1185">Reference proteome</keyword>
<keyword evidence="1 2" id="KW-0732">Signal</keyword>
<dbReference type="Gene3D" id="2.70.50.50">
    <property type="entry name" value="chitin-binding protein cbp21"/>
    <property type="match status" value="1"/>
</dbReference>
<dbReference type="InterPro" id="IPR014756">
    <property type="entry name" value="Ig_E-set"/>
</dbReference>
<dbReference type="PANTHER" id="PTHR34823:SF1">
    <property type="entry name" value="CHITIN-BINDING TYPE-4 DOMAIN-CONTAINING PROTEIN"/>
    <property type="match status" value="1"/>
</dbReference>
<evidence type="ECO:0000313" key="4">
    <source>
        <dbReference type="EMBL" id="WXB18010.1"/>
    </source>
</evidence>